<protein>
    <submittedName>
        <fullName evidence="1">Translation elongation factor</fullName>
    </submittedName>
</protein>
<accession>A0AA91E9L7</accession>
<keyword evidence="1" id="KW-0648">Protein biosynthesis</keyword>
<sequence length="74" mass="8106">MRKGEKIKVMSTGQVYNADRLGIFTPKRVERDTLHCGEVGWLVCAIKDITGAPVGDTLTTSRMPADKALPGFKK</sequence>
<dbReference type="PANTHER" id="PTHR43512">
    <property type="entry name" value="TRANSLATION FACTOR GUF1-RELATED"/>
    <property type="match status" value="1"/>
</dbReference>
<dbReference type="GO" id="GO:0045727">
    <property type="term" value="P:positive regulation of translation"/>
    <property type="evidence" value="ECO:0007669"/>
    <property type="project" value="TreeGrafter"/>
</dbReference>
<dbReference type="GO" id="GO:0043022">
    <property type="term" value="F:ribosome binding"/>
    <property type="evidence" value="ECO:0007669"/>
    <property type="project" value="TreeGrafter"/>
</dbReference>
<evidence type="ECO:0000313" key="1">
    <source>
        <dbReference type="EMBL" id="OAT56239.1"/>
    </source>
</evidence>
<dbReference type="InterPro" id="IPR006297">
    <property type="entry name" value="EF-4"/>
</dbReference>
<evidence type="ECO:0000313" key="2">
    <source>
        <dbReference type="Proteomes" id="UP000078431"/>
    </source>
</evidence>
<dbReference type="InterPro" id="IPR009000">
    <property type="entry name" value="Transl_B-barrel_sf"/>
</dbReference>
<dbReference type="SUPFAM" id="SSF50447">
    <property type="entry name" value="Translation proteins"/>
    <property type="match status" value="1"/>
</dbReference>
<dbReference type="PANTHER" id="PTHR43512:SF4">
    <property type="entry name" value="TRANSLATION FACTOR GUF1 HOMOLOG, CHLOROPLASTIC"/>
    <property type="match status" value="1"/>
</dbReference>
<dbReference type="Gene3D" id="2.40.30.10">
    <property type="entry name" value="Translation factors"/>
    <property type="match status" value="1"/>
</dbReference>
<gene>
    <name evidence="1" type="ORF">M993_04859</name>
</gene>
<keyword evidence="1" id="KW-0251">Elongation factor</keyword>
<proteinExistence type="predicted"/>
<dbReference type="Proteomes" id="UP000078431">
    <property type="component" value="Unassembled WGS sequence"/>
</dbReference>
<organism evidence="1 2">
    <name type="scientific">Obesumbacterium proteus ATCC 12841</name>
    <dbReference type="NCBI Taxonomy" id="1354268"/>
    <lineage>
        <taxon>Bacteria</taxon>
        <taxon>Pseudomonadati</taxon>
        <taxon>Pseudomonadota</taxon>
        <taxon>Gammaproteobacteria</taxon>
        <taxon>Enterobacterales</taxon>
        <taxon>Hafniaceae</taxon>
        <taxon>Obesumbacterium</taxon>
    </lineage>
</organism>
<dbReference type="EMBL" id="LXEX01000152">
    <property type="protein sequence ID" value="OAT56239.1"/>
    <property type="molecule type" value="Genomic_DNA"/>
</dbReference>
<reference evidence="1 2" key="1">
    <citation type="submission" date="2016-04" db="EMBL/GenBank/DDBJ databases">
        <title>ATOL: Assembling a taxonomically balanced genome-scale reconstruction of the evolutionary history of the Enterobacteriaceae.</title>
        <authorList>
            <person name="Plunkett G.III."/>
            <person name="Neeno-Eckwall E.C."/>
            <person name="Glasner J.D."/>
            <person name="Perna N.T."/>
        </authorList>
    </citation>
    <scope>NUCLEOTIDE SEQUENCE [LARGE SCALE GENOMIC DNA]</scope>
    <source>
        <strain evidence="1 2">ATCC 12841</strain>
    </source>
</reference>
<comment type="caution">
    <text evidence="1">The sequence shown here is derived from an EMBL/GenBank/DDBJ whole genome shotgun (WGS) entry which is preliminary data.</text>
</comment>
<dbReference type="GO" id="GO:0003746">
    <property type="term" value="F:translation elongation factor activity"/>
    <property type="evidence" value="ECO:0007669"/>
    <property type="project" value="UniProtKB-KW"/>
</dbReference>
<dbReference type="GO" id="GO:0005525">
    <property type="term" value="F:GTP binding"/>
    <property type="evidence" value="ECO:0007669"/>
    <property type="project" value="InterPro"/>
</dbReference>
<keyword evidence="2" id="KW-1185">Reference proteome</keyword>
<dbReference type="AlphaFoldDB" id="A0AA91E9L7"/>
<name>A0AA91E9L7_9GAMM</name>